<dbReference type="eggNOG" id="ENOG502QU5Q">
    <property type="taxonomic scope" value="Eukaryota"/>
</dbReference>
<dbReference type="FunCoup" id="A7S9G7">
    <property type="interactions" value="404"/>
</dbReference>
<comment type="subcellular location">
    <subcellularLocation>
        <location evidence="1">Mitochondrion outer membrane</location>
    </subcellularLocation>
</comment>
<dbReference type="InParanoid" id="A7S9G7"/>
<evidence type="ECO:0000313" key="7">
    <source>
        <dbReference type="Proteomes" id="UP000001593"/>
    </source>
</evidence>
<keyword evidence="7" id="KW-1185">Reference proteome</keyword>
<dbReference type="PhylomeDB" id="A7S9G7"/>
<dbReference type="Proteomes" id="UP000001593">
    <property type="component" value="Unassembled WGS sequence"/>
</dbReference>
<dbReference type="EMBL" id="DS469603">
    <property type="protein sequence ID" value="EDO39702.1"/>
    <property type="molecule type" value="Genomic_DNA"/>
</dbReference>
<dbReference type="AlphaFoldDB" id="A7S9G7"/>
<evidence type="ECO:0000256" key="3">
    <source>
        <dbReference type="ARBA" id="ARBA00022787"/>
    </source>
</evidence>
<accession>A7S9G7</accession>
<comment type="subunit">
    <text evidence="5">Interacts with mitochondrial contact site and cristae organizing system (MICOS) complex components IMMT/MIC60 and MICOS10/MIC10. Interacts with mitochondrial outer membrane sorting assembly machinery (SAM) complex components SAMM50 and MTX1.</text>
</comment>
<dbReference type="OrthoDB" id="17335at2759"/>
<dbReference type="GO" id="GO:0005741">
    <property type="term" value="C:mitochondrial outer membrane"/>
    <property type="evidence" value="ECO:0007669"/>
    <property type="project" value="UniProtKB-SubCell"/>
</dbReference>
<dbReference type="InterPro" id="IPR016617">
    <property type="entry name" value="ARMC1"/>
</dbReference>
<dbReference type="Gene3D" id="1.25.10.10">
    <property type="entry name" value="Leucine-rich Repeat Variant"/>
    <property type="match status" value="1"/>
</dbReference>
<keyword evidence="3" id="KW-0496">Mitochondrion</keyword>
<evidence type="ECO:0000256" key="4">
    <source>
        <dbReference type="ARBA" id="ARBA00023764"/>
    </source>
</evidence>
<reference evidence="6 7" key="1">
    <citation type="journal article" date="2007" name="Science">
        <title>Sea anemone genome reveals ancestral eumetazoan gene repertoire and genomic organization.</title>
        <authorList>
            <person name="Putnam N.H."/>
            <person name="Srivastava M."/>
            <person name="Hellsten U."/>
            <person name="Dirks B."/>
            <person name="Chapman J."/>
            <person name="Salamov A."/>
            <person name="Terry A."/>
            <person name="Shapiro H."/>
            <person name="Lindquist E."/>
            <person name="Kapitonov V.V."/>
            <person name="Jurka J."/>
            <person name="Genikhovich G."/>
            <person name="Grigoriev I.V."/>
            <person name="Lucas S.M."/>
            <person name="Steele R.E."/>
            <person name="Finnerty J.R."/>
            <person name="Technau U."/>
            <person name="Martindale M.Q."/>
            <person name="Rokhsar D.S."/>
        </authorList>
    </citation>
    <scope>NUCLEOTIDE SEQUENCE [LARGE SCALE GENOMIC DNA]</scope>
    <source>
        <strain evidence="7">CH2 X CH6</strain>
    </source>
</reference>
<dbReference type="SUPFAM" id="SSF48371">
    <property type="entry name" value="ARM repeat"/>
    <property type="match status" value="1"/>
</dbReference>
<gene>
    <name evidence="6" type="ORF">NEMVEDRAFT_v1g237041</name>
</gene>
<keyword evidence="3" id="KW-0472">Membrane</keyword>
<dbReference type="HOGENOM" id="CLU_077781_0_0_1"/>
<dbReference type="STRING" id="45351.A7S9G7"/>
<dbReference type="KEGG" id="nve:5511329"/>
<protein>
    <recommendedName>
        <fullName evidence="2">Armadillo repeat-containing protein 1</fullName>
    </recommendedName>
</protein>
<comment type="function">
    <text evidence="4">In association with mitochondrial contact site and cristae organizing system (MICOS) complex components and mitochondrial outer membrane sorting assembly machinery (SAM) complex components may regulate mitochondrial dynamics playing a role in determining mitochondrial length, distribution and motility.</text>
</comment>
<dbReference type="OMA" id="VTRNKFN"/>
<keyword evidence="3" id="KW-1000">Mitochondrion outer membrane</keyword>
<evidence type="ECO:0000256" key="2">
    <source>
        <dbReference type="ARBA" id="ARBA00013732"/>
    </source>
</evidence>
<evidence type="ECO:0000256" key="5">
    <source>
        <dbReference type="ARBA" id="ARBA00046478"/>
    </source>
</evidence>
<evidence type="ECO:0000313" key="6">
    <source>
        <dbReference type="EMBL" id="EDO39702.1"/>
    </source>
</evidence>
<dbReference type="PANTHER" id="PTHR46840:SF2">
    <property type="entry name" value="ARMADILLO REPEAT-CONTAINING PROTEIN 1"/>
    <property type="match status" value="1"/>
</dbReference>
<dbReference type="PANTHER" id="PTHR46840">
    <property type="entry name" value="ARMADILLO REPEAT-CONTAINING PROTEIN 1"/>
    <property type="match status" value="1"/>
</dbReference>
<evidence type="ECO:0000256" key="1">
    <source>
        <dbReference type="ARBA" id="ARBA00004294"/>
    </source>
</evidence>
<organism evidence="6 7">
    <name type="scientific">Nematostella vectensis</name>
    <name type="common">Starlet sea anemone</name>
    <dbReference type="NCBI Taxonomy" id="45351"/>
    <lineage>
        <taxon>Eukaryota</taxon>
        <taxon>Metazoa</taxon>
        <taxon>Cnidaria</taxon>
        <taxon>Anthozoa</taxon>
        <taxon>Hexacorallia</taxon>
        <taxon>Actiniaria</taxon>
        <taxon>Edwardsiidae</taxon>
        <taxon>Nematostella</taxon>
    </lineage>
</organism>
<dbReference type="InterPro" id="IPR011989">
    <property type="entry name" value="ARM-like"/>
</dbReference>
<dbReference type="InterPro" id="IPR016024">
    <property type="entry name" value="ARM-type_fold"/>
</dbReference>
<sequence>MSALSVVEHLKSLAADPQNRATIVKDQGCLAGLVLFLDNKDPQVISTALEALNFLADYSPNRPCMKEEMGLLLSLKTIMNGTDTELQSLAKEVHDKVMLPKKRKAPSRMGNNSNNKFFFLGTSNKKAKLIVLQIKGLTNLVARKLCEEQMLKTRGVISFTFDMNKSRMMVRCRHDCLPKDLVRKINDTKILHANQVVKNECGEETMLSFGLGTSTSCKVPATLPDYLPEDDEVEIADNAVAKVGGDKENGGGWFGSVSNFISKSLYW</sequence>
<name>A7S9G7_NEMVE</name>
<proteinExistence type="predicted"/>